<keyword evidence="1" id="KW-0472">Membrane</keyword>
<evidence type="ECO:0000313" key="3">
    <source>
        <dbReference type="Proteomes" id="UP000783863"/>
    </source>
</evidence>
<keyword evidence="1" id="KW-1133">Transmembrane helix</keyword>
<gene>
    <name evidence="2" type="ORF">EGD98_07035</name>
</gene>
<comment type="caution">
    <text evidence="2">The sequence shown here is derived from an EMBL/GenBank/DDBJ whole genome shotgun (WGS) entry which is preliminary data.</text>
</comment>
<name>A0A8J7YIP7_9EURY</name>
<keyword evidence="1" id="KW-0812">Transmembrane</keyword>
<keyword evidence="3" id="KW-1185">Reference proteome</keyword>
<sequence length="72" mass="7798">MGSDEDETPANPPVQFYGISLRTLILAAIALYLGSLARFALVTLVPGPFEVCHGRPPGHCHLTWFGSVSHQH</sequence>
<dbReference type="Proteomes" id="UP000783863">
    <property type="component" value="Unassembled WGS sequence"/>
</dbReference>
<evidence type="ECO:0000313" key="2">
    <source>
        <dbReference type="EMBL" id="MBX0303424.1"/>
    </source>
</evidence>
<evidence type="ECO:0000256" key="1">
    <source>
        <dbReference type="SAM" id="Phobius"/>
    </source>
</evidence>
<protein>
    <submittedName>
        <fullName evidence="2">Uncharacterized protein</fullName>
    </submittedName>
</protein>
<accession>A0A8J7YIP7</accession>
<proteinExistence type="predicted"/>
<dbReference type="RefSeq" id="WP_220587631.1">
    <property type="nucleotide sequence ID" value="NZ_RKLQ01000001.1"/>
</dbReference>
<reference evidence="2" key="1">
    <citation type="submission" date="2021-06" db="EMBL/GenBank/DDBJ databases">
        <title>Halomicroarcula sp. F24A a new haloarchaeum isolated from saline soil.</title>
        <authorList>
            <person name="Duran-Viseras A."/>
            <person name="Sanchez-Porro C."/>
            <person name="Ventosa A."/>
        </authorList>
    </citation>
    <scope>NUCLEOTIDE SEQUENCE</scope>
    <source>
        <strain evidence="2">F24A</strain>
    </source>
</reference>
<organism evidence="2 3">
    <name type="scientific">Haloarcula salinisoli</name>
    <dbReference type="NCBI Taxonomy" id="2487746"/>
    <lineage>
        <taxon>Archaea</taxon>
        <taxon>Methanobacteriati</taxon>
        <taxon>Methanobacteriota</taxon>
        <taxon>Stenosarchaea group</taxon>
        <taxon>Halobacteria</taxon>
        <taxon>Halobacteriales</taxon>
        <taxon>Haloarculaceae</taxon>
        <taxon>Haloarcula</taxon>
    </lineage>
</organism>
<dbReference type="EMBL" id="RKLQ01000001">
    <property type="protein sequence ID" value="MBX0303424.1"/>
    <property type="molecule type" value="Genomic_DNA"/>
</dbReference>
<feature type="transmembrane region" description="Helical" evidence="1">
    <location>
        <begin position="14"/>
        <end position="34"/>
    </location>
</feature>
<dbReference type="AlphaFoldDB" id="A0A8J7YIP7"/>